<comment type="caution">
    <text evidence="1">The sequence shown here is derived from an EMBL/GenBank/DDBJ whole genome shotgun (WGS) entry which is preliminary data.</text>
</comment>
<protein>
    <submittedName>
        <fullName evidence="1">Uncharacterized protein</fullName>
    </submittedName>
</protein>
<gene>
    <name evidence="1" type="ORF">MSAN_00875900</name>
</gene>
<evidence type="ECO:0000313" key="1">
    <source>
        <dbReference type="EMBL" id="KAF7368097.1"/>
    </source>
</evidence>
<proteinExistence type="predicted"/>
<name>A0A8H7DCR0_9AGAR</name>
<evidence type="ECO:0000313" key="2">
    <source>
        <dbReference type="Proteomes" id="UP000623467"/>
    </source>
</evidence>
<reference evidence="1" key="1">
    <citation type="submission" date="2020-05" db="EMBL/GenBank/DDBJ databases">
        <title>Mycena genomes resolve the evolution of fungal bioluminescence.</title>
        <authorList>
            <person name="Tsai I.J."/>
        </authorList>
    </citation>
    <scope>NUCLEOTIDE SEQUENCE</scope>
    <source>
        <strain evidence="1">160909Yilan</strain>
    </source>
</reference>
<keyword evidence="2" id="KW-1185">Reference proteome</keyword>
<accession>A0A8H7DCR0</accession>
<organism evidence="1 2">
    <name type="scientific">Mycena sanguinolenta</name>
    <dbReference type="NCBI Taxonomy" id="230812"/>
    <lineage>
        <taxon>Eukaryota</taxon>
        <taxon>Fungi</taxon>
        <taxon>Dikarya</taxon>
        <taxon>Basidiomycota</taxon>
        <taxon>Agaricomycotina</taxon>
        <taxon>Agaricomycetes</taxon>
        <taxon>Agaricomycetidae</taxon>
        <taxon>Agaricales</taxon>
        <taxon>Marasmiineae</taxon>
        <taxon>Mycenaceae</taxon>
        <taxon>Mycena</taxon>
    </lineage>
</organism>
<dbReference type="AlphaFoldDB" id="A0A8H7DCR0"/>
<sequence length="179" mass="19251">MAPFALRRARPNPFPLRRAFIRPTSAIMSLSGGGWQRGSFVIKKHTDFGTSSSPSNDTNTSGKLVTLVYNNSFGGYILCGAPPFFDCLPSSSSSRLALPALFLSSSPSSALLPVLPSSALSPPFPSSLAYYSRWLADPANPSSTLDTRAQRGLDVGQDRVYGVNLGGWFVLHRVRLLTV</sequence>
<dbReference type="EMBL" id="JACAZH010000005">
    <property type="protein sequence ID" value="KAF7368097.1"/>
    <property type="molecule type" value="Genomic_DNA"/>
</dbReference>
<dbReference type="Proteomes" id="UP000623467">
    <property type="component" value="Unassembled WGS sequence"/>
</dbReference>